<keyword evidence="3" id="KW-1185">Reference proteome</keyword>
<dbReference type="STRING" id="543379.A0A232EFZ6"/>
<feature type="region of interest" description="Disordered" evidence="1">
    <location>
        <begin position="61"/>
        <end position="128"/>
    </location>
</feature>
<gene>
    <name evidence="2" type="ORF">TSAR_013511</name>
</gene>
<name>A0A232EFZ6_9HYME</name>
<feature type="compositionally biased region" description="Polar residues" evidence="1">
    <location>
        <begin position="75"/>
        <end position="85"/>
    </location>
</feature>
<reference evidence="2 3" key="1">
    <citation type="journal article" date="2017" name="Curr. Biol.">
        <title>The Evolution of Venom by Co-option of Single-Copy Genes.</title>
        <authorList>
            <person name="Martinson E.O."/>
            <person name="Mrinalini"/>
            <person name="Kelkar Y.D."/>
            <person name="Chang C.H."/>
            <person name="Werren J.H."/>
        </authorList>
    </citation>
    <scope>NUCLEOTIDE SEQUENCE [LARGE SCALE GENOMIC DNA]</scope>
    <source>
        <strain evidence="2 3">Alberta</strain>
        <tissue evidence="2">Whole body</tissue>
    </source>
</reference>
<proteinExistence type="predicted"/>
<feature type="compositionally biased region" description="Basic and acidic residues" evidence="1">
    <location>
        <begin position="93"/>
        <end position="106"/>
    </location>
</feature>
<evidence type="ECO:0000256" key="1">
    <source>
        <dbReference type="SAM" id="MobiDB-lite"/>
    </source>
</evidence>
<feature type="compositionally biased region" description="Acidic residues" evidence="1">
    <location>
        <begin position="18"/>
        <end position="36"/>
    </location>
</feature>
<accession>A0A232EFZ6</accession>
<evidence type="ECO:0000313" key="2">
    <source>
        <dbReference type="EMBL" id="OXU17248.1"/>
    </source>
</evidence>
<feature type="compositionally biased region" description="Acidic residues" evidence="1">
    <location>
        <begin position="109"/>
        <end position="127"/>
    </location>
</feature>
<evidence type="ECO:0000313" key="3">
    <source>
        <dbReference type="Proteomes" id="UP000215335"/>
    </source>
</evidence>
<dbReference type="EMBL" id="NNAY01004916">
    <property type="protein sequence ID" value="OXU17248.1"/>
    <property type="molecule type" value="Genomic_DNA"/>
</dbReference>
<organism evidence="2 3">
    <name type="scientific">Trichomalopsis sarcophagae</name>
    <dbReference type="NCBI Taxonomy" id="543379"/>
    <lineage>
        <taxon>Eukaryota</taxon>
        <taxon>Metazoa</taxon>
        <taxon>Ecdysozoa</taxon>
        <taxon>Arthropoda</taxon>
        <taxon>Hexapoda</taxon>
        <taxon>Insecta</taxon>
        <taxon>Pterygota</taxon>
        <taxon>Neoptera</taxon>
        <taxon>Endopterygota</taxon>
        <taxon>Hymenoptera</taxon>
        <taxon>Apocrita</taxon>
        <taxon>Proctotrupomorpha</taxon>
        <taxon>Chalcidoidea</taxon>
        <taxon>Pteromalidae</taxon>
        <taxon>Pteromalinae</taxon>
        <taxon>Trichomalopsis</taxon>
    </lineage>
</organism>
<dbReference type="Proteomes" id="UP000215335">
    <property type="component" value="Unassembled WGS sequence"/>
</dbReference>
<feature type="region of interest" description="Disordered" evidence="1">
    <location>
        <begin position="1"/>
        <end position="47"/>
    </location>
</feature>
<dbReference type="AlphaFoldDB" id="A0A232EFZ6"/>
<protein>
    <submittedName>
        <fullName evidence="2">Uncharacterized protein</fullName>
    </submittedName>
</protein>
<comment type="caution">
    <text evidence="2">The sequence shown here is derived from an EMBL/GenBank/DDBJ whole genome shotgun (WGS) entry which is preliminary data.</text>
</comment>
<sequence>MESEDDFDEPKKEVSSEVSEEEENLEEDEDYEEESVDEHIDKPAVEPAIVVATQSFPCPLKASARQSHPAVGGSEVNTVVANQPGANAPAPHTSHDDFDEPKKEVSSEVSEEEENLEEDEDYEEESVDEHIDKPAVEPAIVVATQSFPCPLKASARQSHPAVGGSEVNTVVANQPGVNAPAPDTNHGLLKYLKKTTIGKEILKAYEKSKKAKGLLPRTVRSKLVRLVITREKDWLFKDINETQKLEKFIITRERFQILANEIAHIFEKESPATYYIPFAQKGKLKSLASGKLWHHYNYTKDCLRRADLLERQSKEIAVHPVTEADIDKINWLLSNLEPWEEVQKKMEGDL</sequence>